<dbReference type="EMBL" id="AYKW01000012">
    <property type="protein sequence ID" value="PIL31266.1"/>
    <property type="molecule type" value="Genomic_DNA"/>
</dbReference>
<evidence type="ECO:0000313" key="4">
    <source>
        <dbReference type="EMBL" id="PIL31266.1"/>
    </source>
</evidence>
<feature type="compositionally biased region" description="Polar residues" evidence="1">
    <location>
        <begin position="371"/>
        <end position="393"/>
    </location>
</feature>
<name>A0A2G8SBX1_9APHY</name>
<accession>A0A2G8SBX1</accession>
<feature type="compositionally biased region" description="Basic residues" evidence="1">
    <location>
        <begin position="394"/>
        <end position="406"/>
    </location>
</feature>
<keyword evidence="2" id="KW-0812">Transmembrane</keyword>
<feature type="compositionally biased region" description="Low complexity" evidence="1">
    <location>
        <begin position="407"/>
        <end position="420"/>
    </location>
</feature>
<feature type="region of interest" description="Disordered" evidence="1">
    <location>
        <begin position="371"/>
        <end position="420"/>
    </location>
</feature>
<keyword evidence="2" id="KW-0472">Membrane</keyword>
<feature type="region of interest" description="Disordered" evidence="1">
    <location>
        <begin position="257"/>
        <end position="349"/>
    </location>
</feature>
<reference evidence="4 5" key="1">
    <citation type="journal article" date="2015" name="Sci. Rep.">
        <title>Chromosome-level genome map provides insights into diverse defense mechanisms in the medicinal fungus Ganoderma sinense.</title>
        <authorList>
            <person name="Zhu Y."/>
            <person name="Xu J."/>
            <person name="Sun C."/>
            <person name="Zhou S."/>
            <person name="Xu H."/>
            <person name="Nelson D.R."/>
            <person name="Qian J."/>
            <person name="Song J."/>
            <person name="Luo H."/>
            <person name="Xiang L."/>
            <person name="Li Y."/>
            <person name="Xu Z."/>
            <person name="Ji A."/>
            <person name="Wang L."/>
            <person name="Lu S."/>
            <person name="Hayward A."/>
            <person name="Sun W."/>
            <person name="Li X."/>
            <person name="Schwartz D.C."/>
            <person name="Wang Y."/>
            <person name="Chen S."/>
        </authorList>
    </citation>
    <scope>NUCLEOTIDE SEQUENCE [LARGE SCALE GENOMIC DNA]</scope>
    <source>
        <strain evidence="4 5">ZZ0214-1</strain>
    </source>
</reference>
<evidence type="ECO:0000256" key="1">
    <source>
        <dbReference type="SAM" id="MobiDB-lite"/>
    </source>
</evidence>
<evidence type="ECO:0000256" key="3">
    <source>
        <dbReference type="SAM" id="SignalP"/>
    </source>
</evidence>
<feature type="compositionally biased region" description="Low complexity" evidence="1">
    <location>
        <begin position="309"/>
        <end position="322"/>
    </location>
</feature>
<feature type="signal peptide" evidence="3">
    <location>
        <begin position="1"/>
        <end position="25"/>
    </location>
</feature>
<sequence length="454" mass="47794">MLAALPLLSPSLVLCLFLPIVPVSATLLNITVDDTDGDASGGSTLSFSPHAMWSEGQDCPGCNVHSGNTSGTVDVSQVFDGTWHDSTYHPGDLDHTVSVSFTGTAVYVYNIIANQIPYTTTLTNLTFWINSDLVGSYVHIPENTTALEYNVLVYSNTSLPNGQHFFTMSAGGPNASLILFDRLVYTQDSTNSLASGSSVSISFPSSTSLLATSAPVSASSKSTPPIGAIVGGVVGGVVGLAILGLVAFLVFRARRQTAARRPPPAAEKIDPFVFGGGAQHPQGRRMSRAPILPDLRFGRSRLMPRGPGSTVTSTDASSSTETRTADGFQGHRPRLPPMSPAETARSREAAEYLSRIQALEAQVRALEVQQQLGGRSDASGSRTQLSHGSSTQTRSRRSRSRGRSGRSGRSANASASAANLRSELASLRSEIAALRGELSQDQLGVLEAAPSYVS</sequence>
<comment type="caution">
    <text evidence="4">The sequence shown here is derived from an EMBL/GenBank/DDBJ whole genome shotgun (WGS) entry which is preliminary data.</text>
</comment>
<protein>
    <recommendedName>
        <fullName evidence="6">Transporter</fullName>
    </recommendedName>
</protein>
<keyword evidence="2" id="KW-1133">Transmembrane helix</keyword>
<feature type="chain" id="PRO_5013694841" description="Transporter" evidence="3">
    <location>
        <begin position="26"/>
        <end position="454"/>
    </location>
</feature>
<dbReference type="Proteomes" id="UP000230002">
    <property type="component" value="Unassembled WGS sequence"/>
</dbReference>
<evidence type="ECO:0008006" key="6">
    <source>
        <dbReference type="Google" id="ProtNLM"/>
    </source>
</evidence>
<keyword evidence="3" id="KW-0732">Signal</keyword>
<gene>
    <name evidence="4" type="ORF">GSI_05964</name>
</gene>
<keyword evidence="5" id="KW-1185">Reference proteome</keyword>
<evidence type="ECO:0000256" key="2">
    <source>
        <dbReference type="SAM" id="Phobius"/>
    </source>
</evidence>
<dbReference type="AlphaFoldDB" id="A0A2G8SBX1"/>
<evidence type="ECO:0000313" key="5">
    <source>
        <dbReference type="Proteomes" id="UP000230002"/>
    </source>
</evidence>
<organism evidence="4 5">
    <name type="scientific">Ganoderma sinense ZZ0214-1</name>
    <dbReference type="NCBI Taxonomy" id="1077348"/>
    <lineage>
        <taxon>Eukaryota</taxon>
        <taxon>Fungi</taxon>
        <taxon>Dikarya</taxon>
        <taxon>Basidiomycota</taxon>
        <taxon>Agaricomycotina</taxon>
        <taxon>Agaricomycetes</taxon>
        <taxon>Polyporales</taxon>
        <taxon>Polyporaceae</taxon>
        <taxon>Ganoderma</taxon>
    </lineage>
</organism>
<dbReference type="OrthoDB" id="3270641at2759"/>
<dbReference type="STRING" id="1077348.A0A2G8SBX1"/>
<proteinExistence type="predicted"/>
<feature type="transmembrane region" description="Helical" evidence="2">
    <location>
        <begin position="226"/>
        <end position="251"/>
    </location>
</feature>